<evidence type="ECO:0000256" key="3">
    <source>
        <dbReference type="ARBA" id="ARBA00023163"/>
    </source>
</evidence>
<accession>M7ZUK0</accession>
<evidence type="ECO:0000256" key="1">
    <source>
        <dbReference type="ARBA" id="ARBA00007682"/>
    </source>
</evidence>
<sequence>MSGSLNSNIGGDSTGRPFTSTFSGQSGSFPNFHHSGIPSPGVQQPGGNISGSRFPSNNLPVSMSQISHGHSGISNRGGMNVGGNAVFSSSMNAIGGSAQGLSSSMANVGNRNSAPGLTASSVLGNLGPRITNSAGNIVGGSSIGRSISSAGMVMAASPQFMNILGSSYPAPGGTLSQNQVQAGNNSFSSSGMLHDGNSGDNSPFDINDFPQLTGRPNSAGGGQGQYGNATTLTKSAIFSALIMSGSLRKQGVSVNAIVQQNQEFSIQNEDFPALPGYKGNSSDYGMDLHHKDHLHENANIMQGQHFPMGRSSGFNLGGSYPARQQQQQSTTSVQNGLDNIGLRPINSPSPSSNSGSYEQLIQQYHQPQTQNSLRSQTSSGQQSSKDQSQKSAQGKETVPDPYSLLGLLNLIKSKEPGPTALALGLDLTTLGLNLNSPDCLWKTFGSPWSNEPAKGEPDYQIPACYSAEQPPPLQPFNFPKFHPLTLFYIFYSMPKDVAQLYAANELTCVLFQRRSFSVLAGSLDGSFRHVHKVHVYKSSVHSYPGFRRAKPSLLDPNECWAVLAVRDHLLCTLKTSGARTLKVRKYPILACELWRSRAILHPLPPFC</sequence>
<evidence type="ECO:0000256" key="2">
    <source>
        <dbReference type="ARBA" id="ARBA00023015"/>
    </source>
</evidence>
<dbReference type="InterPro" id="IPR007282">
    <property type="entry name" value="NOT2/3/5_C"/>
</dbReference>
<dbReference type="STRING" id="4572.M7ZUK0"/>
<proteinExistence type="inferred from homology"/>
<feature type="compositionally biased region" description="Polar residues" evidence="4">
    <location>
        <begin position="174"/>
        <end position="191"/>
    </location>
</feature>
<evidence type="ECO:0000313" key="6">
    <source>
        <dbReference type="EMBL" id="EMS63311.1"/>
    </source>
</evidence>
<feature type="compositionally biased region" description="Low complexity" evidence="4">
    <location>
        <begin position="18"/>
        <end position="29"/>
    </location>
</feature>
<gene>
    <name evidence="6" type="ORF">TRIUR3_05098</name>
</gene>
<keyword evidence="2" id="KW-0805">Transcription regulation</keyword>
<dbReference type="Pfam" id="PF04153">
    <property type="entry name" value="NOT2_3_5_C"/>
    <property type="match status" value="1"/>
</dbReference>
<keyword evidence="3" id="KW-0804">Transcription</keyword>
<dbReference type="eggNOG" id="KOG2151">
    <property type="taxonomic scope" value="Eukaryota"/>
</dbReference>
<feature type="domain" description="NOT2/NOT3/NOT5 C-terminal" evidence="5">
    <location>
        <begin position="442"/>
        <end position="507"/>
    </location>
</feature>
<evidence type="ECO:0000256" key="4">
    <source>
        <dbReference type="SAM" id="MobiDB-lite"/>
    </source>
</evidence>
<dbReference type="EMBL" id="KD070817">
    <property type="protein sequence ID" value="EMS63311.1"/>
    <property type="molecule type" value="Genomic_DNA"/>
</dbReference>
<feature type="compositionally biased region" description="Polar residues" evidence="4">
    <location>
        <begin position="357"/>
        <end position="374"/>
    </location>
</feature>
<organism evidence="6">
    <name type="scientific">Triticum urartu</name>
    <name type="common">Red wild einkorn</name>
    <name type="synonym">Crithodium urartu</name>
    <dbReference type="NCBI Taxonomy" id="4572"/>
    <lineage>
        <taxon>Eukaryota</taxon>
        <taxon>Viridiplantae</taxon>
        <taxon>Streptophyta</taxon>
        <taxon>Embryophyta</taxon>
        <taxon>Tracheophyta</taxon>
        <taxon>Spermatophyta</taxon>
        <taxon>Magnoliopsida</taxon>
        <taxon>Liliopsida</taxon>
        <taxon>Poales</taxon>
        <taxon>Poaceae</taxon>
        <taxon>BOP clade</taxon>
        <taxon>Pooideae</taxon>
        <taxon>Triticodae</taxon>
        <taxon>Triticeae</taxon>
        <taxon>Triticinae</taxon>
        <taxon>Triticum</taxon>
    </lineage>
</organism>
<feature type="compositionally biased region" description="Low complexity" evidence="4">
    <location>
        <begin position="324"/>
        <end position="334"/>
    </location>
</feature>
<feature type="compositionally biased region" description="Polar residues" evidence="4">
    <location>
        <begin position="41"/>
        <end position="74"/>
    </location>
</feature>
<feature type="compositionally biased region" description="Low complexity" evidence="4">
    <location>
        <begin position="375"/>
        <end position="395"/>
    </location>
</feature>
<dbReference type="Gene3D" id="2.30.30.1020">
    <property type="entry name" value="CCR4-NOT complex subunit 2/3/5, C-terminal domain"/>
    <property type="match status" value="1"/>
</dbReference>
<protein>
    <submittedName>
        <fullName evidence="6">Putative NOT transcription complex subunit VIP2</fullName>
    </submittedName>
</protein>
<evidence type="ECO:0000259" key="5">
    <source>
        <dbReference type="Pfam" id="PF04153"/>
    </source>
</evidence>
<feature type="region of interest" description="Disordered" evidence="4">
    <location>
        <begin position="304"/>
        <end position="398"/>
    </location>
</feature>
<dbReference type="GO" id="GO:0030015">
    <property type="term" value="C:CCR4-NOT core complex"/>
    <property type="evidence" value="ECO:0007669"/>
    <property type="project" value="InterPro"/>
</dbReference>
<feature type="region of interest" description="Disordered" evidence="4">
    <location>
        <begin position="1"/>
        <end position="77"/>
    </location>
</feature>
<name>M7ZUK0_TRIUA</name>
<dbReference type="PANTHER" id="PTHR23326">
    <property type="entry name" value="CCR4 NOT-RELATED"/>
    <property type="match status" value="1"/>
</dbReference>
<feature type="compositionally biased region" description="Polar residues" evidence="4">
    <location>
        <begin position="1"/>
        <end position="11"/>
    </location>
</feature>
<reference evidence="6" key="1">
    <citation type="journal article" date="2013" name="Nature">
        <title>Draft genome of the wheat A-genome progenitor Triticum urartu.</title>
        <authorList>
            <person name="Ling H.Q."/>
            <person name="Zhao S."/>
            <person name="Liu D."/>
            <person name="Wang J."/>
            <person name="Sun H."/>
            <person name="Zhang C."/>
            <person name="Fan H."/>
            <person name="Li D."/>
            <person name="Dong L."/>
            <person name="Tao Y."/>
            <person name="Gao C."/>
            <person name="Wu H."/>
            <person name="Li Y."/>
            <person name="Cui Y."/>
            <person name="Guo X."/>
            <person name="Zheng S."/>
            <person name="Wang B."/>
            <person name="Yu K."/>
            <person name="Liang Q."/>
            <person name="Yang W."/>
            <person name="Lou X."/>
            <person name="Chen J."/>
            <person name="Feng M."/>
            <person name="Jian J."/>
            <person name="Zhang X."/>
            <person name="Luo G."/>
            <person name="Jiang Y."/>
            <person name="Liu J."/>
            <person name="Wang Z."/>
            <person name="Sha Y."/>
            <person name="Zhang B."/>
            <person name="Wu H."/>
            <person name="Tang D."/>
            <person name="Shen Q."/>
            <person name="Xue P."/>
            <person name="Zou S."/>
            <person name="Wang X."/>
            <person name="Liu X."/>
            <person name="Wang F."/>
            <person name="Yang Y."/>
            <person name="An X."/>
            <person name="Dong Z."/>
            <person name="Zhang K."/>
            <person name="Zhang X."/>
            <person name="Luo M.C."/>
            <person name="Dvorak J."/>
            <person name="Tong Y."/>
            <person name="Wang J."/>
            <person name="Yang H."/>
            <person name="Li Z."/>
            <person name="Wang D."/>
            <person name="Zhang A."/>
            <person name="Wang J."/>
        </authorList>
    </citation>
    <scope>NUCLEOTIDE SEQUENCE</scope>
</reference>
<feature type="compositionally biased region" description="Low complexity" evidence="4">
    <location>
        <begin position="346"/>
        <end position="356"/>
    </location>
</feature>
<dbReference type="GO" id="GO:0006355">
    <property type="term" value="P:regulation of DNA-templated transcription"/>
    <property type="evidence" value="ECO:0007669"/>
    <property type="project" value="InterPro"/>
</dbReference>
<feature type="region of interest" description="Disordered" evidence="4">
    <location>
        <begin position="174"/>
        <end position="224"/>
    </location>
</feature>
<dbReference type="OMA" id="DYHDESL"/>
<dbReference type="InterPro" id="IPR038635">
    <property type="entry name" value="CCR4-NOT_su2/3/5_C_sf"/>
</dbReference>
<dbReference type="AlphaFoldDB" id="M7ZUK0"/>
<comment type="similarity">
    <text evidence="1">Belongs to the CNOT2/3/5 family.</text>
</comment>
<dbReference type="InterPro" id="IPR040168">
    <property type="entry name" value="Not2/3/5"/>
</dbReference>